<protein>
    <submittedName>
        <fullName evidence="2">DUF59 domain-containing protein</fullName>
    </submittedName>
</protein>
<sequence length="228" mass="24232">MTASTVGTRILAALAEVRDPELDEPITALGFVASASVSDDGVAEVHLRLPTYFCAPNFAYLMVADAYDQVAAIGLEPHIVLDDHFASDAINEGVAARAGFVGSFEGEAVDELDSLRADFLRKAVLAGTDAVCRPLAGFPLATMTLGDIPDSPALQRLKRRRRDLGLSYADDAPLLIDPATGGPVGTDDVPLHLRKARLTRTSLDANTGICRGMLRHRYDTDGQGESAL</sequence>
<dbReference type="Pfam" id="PF01883">
    <property type="entry name" value="FeS_assembly_P"/>
    <property type="match status" value="1"/>
</dbReference>
<dbReference type="RefSeq" id="WP_203375679.1">
    <property type="nucleotide sequence ID" value="NZ_JAENHP010000002.1"/>
</dbReference>
<comment type="caution">
    <text evidence="2">The sequence shown here is derived from an EMBL/GenBank/DDBJ whole genome shotgun (WGS) entry which is preliminary data.</text>
</comment>
<reference evidence="2 3" key="1">
    <citation type="submission" date="2021-01" db="EMBL/GenBank/DDBJ databases">
        <title>Actinoplanes sp. nov. LDG1-06 isolated from lichen.</title>
        <authorList>
            <person name="Saeng-In P."/>
            <person name="Phongsopitanun W."/>
            <person name="Kanchanasin P."/>
            <person name="Yuki M."/>
            <person name="Kudo T."/>
            <person name="Ohkuma M."/>
            <person name="Tanasupawat S."/>
        </authorList>
    </citation>
    <scope>NUCLEOTIDE SEQUENCE [LARGE SCALE GENOMIC DNA]</scope>
    <source>
        <strain evidence="2 3">LDG1-06</strain>
    </source>
</reference>
<dbReference type="EMBL" id="JAENHP010000002">
    <property type="protein sequence ID" value="MBM2615829.1"/>
    <property type="molecule type" value="Genomic_DNA"/>
</dbReference>
<dbReference type="SUPFAM" id="SSF117916">
    <property type="entry name" value="Fe-S cluster assembly (FSCA) domain-like"/>
    <property type="match status" value="1"/>
</dbReference>
<feature type="domain" description="MIP18 family-like" evidence="1">
    <location>
        <begin position="9"/>
        <end position="73"/>
    </location>
</feature>
<evidence type="ECO:0000259" key="1">
    <source>
        <dbReference type="Pfam" id="PF01883"/>
    </source>
</evidence>
<gene>
    <name evidence="2" type="ORF">JIG36_09705</name>
</gene>
<evidence type="ECO:0000313" key="2">
    <source>
        <dbReference type="EMBL" id="MBM2615829.1"/>
    </source>
</evidence>
<accession>A0ABS2A9A2</accession>
<keyword evidence="3" id="KW-1185">Reference proteome</keyword>
<name>A0ABS2A9A2_9ACTN</name>
<evidence type="ECO:0000313" key="3">
    <source>
        <dbReference type="Proteomes" id="UP000632138"/>
    </source>
</evidence>
<dbReference type="InterPro" id="IPR034904">
    <property type="entry name" value="FSCA_dom_sf"/>
</dbReference>
<dbReference type="Proteomes" id="UP000632138">
    <property type="component" value="Unassembled WGS sequence"/>
</dbReference>
<dbReference type="InterPro" id="IPR002744">
    <property type="entry name" value="MIP18-like"/>
</dbReference>
<dbReference type="Gene3D" id="3.30.300.130">
    <property type="entry name" value="Fe-S cluster assembly (FSCA)"/>
    <property type="match status" value="1"/>
</dbReference>
<organism evidence="2 3">
    <name type="scientific">Paractinoplanes ovalisporus</name>
    <dbReference type="NCBI Taxonomy" id="2810368"/>
    <lineage>
        <taxon>Bacteria</taxon>
        <taxon>Bacillati</taxon>
        <taxon>Actinomycetota</taxon>
        <taxon>Actinomycetes</taxon>
        <taxon>Micromonosporales</taxon>
        <taxon>Micromonosporaceae</taxon>
        <taxon>Paractinoplanes</taxon>
    </lineage>
</organism>
<proteinExistence type="predicted"/>